<proteinExistence type="predicted"/>
<keyword evidence="2" id="KW-1185">Reference proteome</keyword>
<evidence type="ECO:0000313" key="2">
    <source>
        <dbReference type="Proteomes" id="UP001064048"/>
    </source>
</evidence>
<name>A0ACC0JKS6_CHOFU</name>
<dbReference type="Proteomes" id="UP001064048">
    <property type="component" value="Chromosome 4"/>
</dbReference>
<accession>A0ACC0JKS6</accession>
<protein>
    <submittedName>
        <fullName evidence="1">Uncharacterized protein</fullName>
    </submittedName>
</protein>
<organism evidence="1 2">
    <name type="scientific">Choristoneura fumiferana</name>
    <name type="common">Spruce budworm moth</name>
    <name type="synonym">Archips fumiferana</name>
    <dbReference type="NCBI Taxonomy" id="7141"/>
    <lineage>
        <taxon>Eukaryota</taxon>
        <taxon>Metazoa</taxon>
        <taxon>Ecdysozoa</taxon>
        <taxon>Arthropoda</taxon>
        <taxon>Hexapoda</taxon>
        <taxon>Insecta</taxon>
        <taxon>Pterygota</taxon>
        <taxon>Neoptera</taxon>
        <taxon>Endopterygota</taxon>
        <taxon>Lepidoptera</taxon>
        <taxon>Glossata</taxon>
        <taxon>Ditrysia</taxon>
        <taxon>Tortricoidea</taxon>
        <taxon>Tortricidae</taxon>
        <taxon>Tortricinae</taxon>
        <taxon>Choristoneura</taxon>
    </lineage>
</organism>
<sequence length="252" mass="28613">MSGEQCRMPTLSIGGYGLKKKRIHAYTEATASYTRTFPARDNIGAAIVVHGTARENQIPLGRSCGQKIVQYTTNETEVMMRKTTKQVVDECKWQWFVKRGERERKLRPKKGELKENGAKPDLEFVLIESPFNNDDQCNSLSNGFKSVVAKWHPADMPGSIPFKLDGYLPNISDSSFRAQCGISDSINSFKPQYLSSPLHNSLANLEFGYLVLSKRPYLRTIGQDGQYTQYVHEFTLQCQGKVFMCSFRDQLF</sequence>
<dbReference type="EMBL" id="CM046104">
    <property type="protein sequence ID" value="KAI8424663.1"/>
    <property type="molecule type" value="Genomic_DNA"/>
</dbReference>
<comment type="caution">
    <text evidence="1">The sequence shown here is derived from an EMBL/GenBank/DDBJ whole genome shotgun (WGS) entry which is preliminary data.</text>
</comment>
<reference evidence="1 2" key="1">
    <citation type="journal article" date="2022" name="Genome Biol. Evol.">
        <title>The Spruce Budworm Genome: Reconstructing the Evolutionary History of Antifreeze Proteins.</title>
        <authorList>
            <person name="Beliveau C."/>
            <person name="Gagne P."/>
            <person name="Picq S."/>
            <person name="Vernygora O."/>
            <person name="Keeling C.I."/>
            <person name="Pinkney K."/>
            <person name="Doucet D."/>
            <person name="Wen F."/>
            <person name="Johnston J.S."/>
            <person name="Maaroufi H."/>
            <person name="Boyle B."/>
            <person name="Laroche J."/>
            <person name="Dewar K."/>
            <person name="Juretic N."/>
            <person name="Blackburn G."/>
            <person name="Nisole A."/>
            <person name="Brunet B."/>
            <person name="Brandao M."/>
            <person name="Lumley L."/>
            <person name="Duan J."/>
            <person name="Quan G."/>
            <person name="Lucarotti C.J."/>
            <person name="Roe A.D."/>
            <person name="Sperling F.A.H."/>
            <person name="Levesque R.C."/>
            <person name="Cusson M."/>
        </authorList>
    </citation>
    <scope>NUCLEOTIDE SEQUENCE [LARGE SCALE GENOMIC DNA]</scope>
    <source>
        <strain evidence="1">Glfc:IPQL:Cfum</strain>
    </source>
</reference>
<gene>
    <name evidence="1" type="ORF">MSG28_003090</name>
</gene>
<evidence type="ECO:0000313" key="1">
    <source>
        <dbReference type="EMBL" id="KAI8424663.1"/>
    </source>
</evidence>